<dbReference type="EMBL" id="SPOF01000033">
    <property type="protein sequence ID" value="TIB10156.1"/>
    <property type="molecule type" value="Genomic_DNA"/>
</dbReference>
<name>A0A4T0E9W6_WALIC</name>
<dbReference type="Gene3D" id="3.10.20.550">
    <property type="entry name" value="ASAP complex, SAP18 subunit"/>
    <property type="match status" value="1"/>
</dbReference>
<evidence type="ECO:0000313" key="3">
    <source>
        <dbReference type="EMBL" id="TIB10156.1"/>
    </source>
</evidence>
<comment type="similarity">
    <text evidence="1">Belongs to the SAP18 family.</text>
</comment>
<evidence type="ECO:0000256" key="1">
    <source>
        <dbReference type="ARBA" id="ARBA00009143"/>
    </source>
</evidence>
<evidence type="ECO:0000256" key="2">
    <source>
        <dbReference type="SAM" id="MobiDB-lite"/>
    </source>
</evidence>
<dbReference type="PANTHER" id="PTHR13082:SF0">
    <property type="entry name" value="HISTONE DEACETYLASE COMPLEX SUBUNIT SAP18"/>
    <property type="match status" value="1"/>
</dbReference>
<dbReference type="GO" id="GO:0005634">
    <property type="term" value="C:nucleus"/>
    <property type="evidence" value="ECO:0007669"/>
    <property type="project" value="TreeGrafter"/>
</dbReference>
<organism evidence="4 6">
    <name type="scientific">Wallemia ichthyophaga</name>
    <dbReference type="NCBI Taxonomy" id="245174"/>
    <lineage>
        <taxon>Eukaryota</taxon>
        <taxon>Fungi</taxon>
        <taxon>Dikarya</taxon>
        <taxon>Basidiomycota</taxon>
        <taxon>Wallemiomycotina</taxon>
        <taxon>Wallemiomycetes</taxon>
        <taxon>Wallemiales</taxon>
        <taxon>Wallemiaceae</taxon>
        <taxon>Wallemia</taxon>
    </lineage>
</organism>
<dbReference type="InterPro" id="IPR042534">
    <property type="entry name" value="SAP18_sf"/>
</dbReference>
<dbReference type="Proteomes" id="UP000306954">
    <property type="component" value="Unassembled WGS sequence"/>
</dbReference>
<dbReference type="OrthoDB" id="440566at2759"/>
<sequence>MDIDKKARLLTFVRTSQPYDAYSFDKGVPPKDEYDILATRDTTIRELILLLQHSLPEHQRNPRAIYGLRCIYVDMKSMFHRERDLGRFSLCVKNYSDKYDDADTLEDARIFPGDYLSVHLHLPGQAQRRPPPPPNSGSLTAGHSGGYGGQSMRRPLDNGWASRR</sequence>
<dbReference type="Proteomes" id="UP000310689">
    <property type="component" value="Unassembled WGS sequence"/>
</dbReference>
<protein>
    <submittedName>
        <fullName evidence="4">Uncharacterized protein</fullName>
    </submittedName>
</protein>
<dbReference type="EMBL" id="SPOI01000174">
    <property type="protein sequence ID" value="TIB33916.1"/>
    <property type="molecule type" value="Genomic_DNA"/>
</dbReference>
<accession>A0A4T0E9W6</accession>
<evidence type="ECO:0000313" key="6">
    <source>
        <dbReference type="Proteomes" id="UP000310689"/>
    </source>
</evidence>
<evidence type="ECO:0000313" key="5">
    <source>
        <dbReference type="Proteomes" id="UP000306954"/>
    </source>
</evidence>
<reference evidence="5 6" key="1">
    <citation type="submission" date="2019-03" db="EMBL/GenBank/DDBJ databases">
        <title>Sequencing 23 genomes of Wallemia ichthyophaga.</title>
        <authorList>
            <person name="Gostincar C."/>
        </authorList>
    </citation>
    <scope>NUCLEOTIDE SEQUENCE [LARGE SCALE GENOMIC DNA]</scope>
    <source>
        <strain evidence="4 6">EXF-6200</strain>
        <strain evidence="3 5">EXF-8621</strain>
    </source>
</reference>
<comment type="caution">
    <text evidence="4">The sequence shown here is derived from an EMBL/GenBank/DDBJ whole genome shotgun (WGS) entry which is preliminary data.</text>
</comment>
<dbReference type="Pfam" id="PF06487">
    <property type="entry name" value="SAP18"/>
    <property type="match status" value="1"/>
</dbReference>
<gene>
    <name evidence="4" type="ORF">E3P86_02901</name>
    <name evidence="3" type="ORF">E3P90_02969</name>
</gene>
<proteinExistence type="inferred from homology"/>
<dbReference type="PANTHER" id="PTHR13082">
    <property type="entry name" value="SAP18"/>
    <property type="match status" value="1"/>
</dbReference>
<dbReference type="InterPro" id="IPR010516">
    <property type="entry name" value="SAP18"/>
</dbReference>
<dbReference type="AlphaFoldDB" id="A0A4T0E9W6"/>
<feature type="region of interest" description="Disordered" evidence="2">
    <location>
        <begin position="124"/>
        <end position="164"/>
    </location>
</feature>
<evidence type="ECO:0000313" key="4">
    <source>
        <dbReference type="EMBL" id="TIB33916.1"/>
    </source>
</evidence>